<organism evidence="1 2">
    <name type="scientific">Corchorus olitorius</name>
    <dbReference type="NCBI Taxonomy" id="93759"/>
    <lineage>
        <taxon>Eukaryota</taxon>
        <taxon>Viridiplantae</taxon>
        <taxon>Streptophyta</taxon>
        <taxon>Embryophyta</taxon>
        <taxon>Tracheophyta</taxon>
        <taxon>Spermatophyta</taxon>
        <taxon>Magnoliopsida</taxon>
        <taxon>eudicotyledons</taxon>
        <taxon>Gunneridae</taxon>
        <taxon>Pentapetalae</taxon>
        <taxon>rosids</taxon>
        <taxon>malvids</taxon>
        <taxon>Malvales</taxon>
        <taxon>Malvaceae</taxon>
        <taxon>Grewioideae</taxon>
        <taxon>Apeibeae</taxon>
        <taxon>Corchorus</taxon>
    </lineage>
</organism>
<evidence type="ECO:0000313" key="1">
    <source>
        <dbReference type="EMBL" id="OMO81363.1"/>
    </source>
</evidence>
<dbReference type="EMBL" id="AWUE01018299">
    <property type="protein sequence ID" value="OMO81363.1"/>
    <property type="molecule type" value="Genomic_DNA"/>
</dbReference>
<gene>
    <name evidence="1" type="ORF">COLO4_23640</name>
</gene>
<accession>A0A1R3IFL0</accession>
<sequence>MGVFLEGRGKTGGALALRNGGSGVYWEGMEAELDELAWDTSSRILQGNILVFQNLKLTQVPSFNEICGHLPLPMAAPIRPSITFSFTLNPMNPP</sequence>
<protein>
    <submittedName>
        <fullName evidence="1">D-3-phosphoglycerate dehydrogenase</fullName>
    </submittedName>
</protein>
<reference evidence="2" key="1">
    <citation type="submission" date="2013-09" db="EMBL/GenBank/DDBJ databases">
        <title>Corchorus olitorius genome sequencing.</title>
        <authorList>
            <person name="Alam M."/>
            <person name="Haque M.S."/>
            <person name="Islam M.S."/>
            <person name="Emdad E.M."/>
            <person name="Islam M.M."/>
            <person name="Ahmed B."/>
            <person name="Halim A."/>
            <person name="Hossen Q.M.M."/>
            <person name="Hossain M.Z."/>
            <person name="Ahmed R."/>
            <person name="Khan M.M."/>
            <person name="Islam R."/>
            <person name="Rashid M.M."/>
            <person name="Khan S.A."/>
            <person name="Rahman M.S."/>
            <person name="Alam M."/>
            <person name="Yahiya A.S."/>
            <person name="Khan M.S."/>
            <person name="Azam M.S."/>
            <person name="Haque T."/>
            <person name="Lashkar M.Z.H."/>
            <person name="Akhand A.I."/>
            <person name="Morshed G."/>
            <person name="Roy S."/>
            <person name="Uddin K.S."/>
            <person name="Rabeya T."/>
            <person name="Hossain A.S."/>
            <person name="Chowdhury A."/>
            <person name="Snigdha A.R."/>
            <person name="Mortoza M.S."/>
            <person name="Matin S.A."/>
            <person name="Hoque S.M.E."/>
            <person name="Islam M.K."/>
            <person name="Roy D.K."/>
            <person name="Haider R."/>
            <person name="Moosa M.M."/>
            <person name="Elias S.M."/>
            <person name="Hasan A.M."/>
            <person name="Jahan S."/>
            <person name="Shafiuddin M."/>
            <person name="Mahmood N."/>
            <person name="Shommy N.S."/>
        </authorList>
    </citation>
    <scope>NUCLEOTIDE SEQUENCE [LARGE SCALE GENOMIC DNA]</scope>
    <source>
        <strain evidence="2">cv. O-4</strain>
    </source>
</reference>
<proteinExistence type="predicted"/>
<comment type="caution">
    <text evidence="1">The sequence shown here is derived from an EMBL/GenBank/DDBJ whole genome shotgun (WGS) entry which is preliminary data.</text>
</comment>
<dbReference type="Proteomes" id="UP000187203">
    <property type="component" value="Unassembled WGS sequence"/>
</dbReference>
<keyword evidence="2" id="KW-1185">Reference proteome</keyword>
<name>A0A1R3IFL0_9ROSI</name>
<dbReference type="AlphaFoldDB" id="A0A1R3IFL0"/>
<evidence type="ECO:0000313" key="2">
    <source>
        <dbReference type="Proteomes" id="UP000187203"/>
    </source>
</evidence>